<reference evidence="6 7" key="2">
    <citation type="submission" date="2020-03" db="EMBL/GenBank/DDBJ databases">
        <authorList>
            <person name="Ichikawa N."/>
            <person name="Kimura A."/>
            <person name="Kitahashi Y."/>
            <person name="Uohara A."/>
        </authorList>
    </citation>
    <scope>NUCLEOTIDE SEQUENCE [LARGE SCALE GENOMIC DNA]</scope>
    <source>
        <strain evidence="6 7">NBRC 107702</strain>
    </source>
</reference>
<evidence type="ECO:0000256" key="1">
    <source>
        <dbReference type="ARBA" id="ARBA00010088"/>
    </source>
</evidence>
<evidence type="ECO:0000256" key="3">
    <source>
        <dbReference type="ARBA" id="ARBA00022801"/>
    </source>
</evidence>
<dbReference type="SUPFAM" id="SSF53474">
    <property type="entry name" value="alpha/beta-Hydrolases"/>
    <property type="match status" value="1"/>
</dbReference>
<dbReference type="AlphaFoldDB" id="A0A6F8XN84"/>
<feature type="chain" id="PRO_5026287384" evidence="4">
    <location>
        <begin position="40"/>
        <end position="499"/>
    </location>
</feature>
<evidence type="ECO:0000313" key="6">
    <source>
        <dbReference type="EMBL" id="BCB75211.1"/>
    </source>
</evidence>
<keyword evidence="7" id="KW-1185">Reference proteome</keyword>
<dbReference type="InterPro" id="IPR051601">
    <property type="entry name" value="Serine_prot/Carboxylest_S33"/>
</dbReference>
<protein>
    <submittedName>
        <fullName evidence="6">Alpha/beta hydrolase</fullName>
    </submittedName>
</protein>
<dbReference type="ESTHER" id="9actn-a0a6f8xn84">
    <property type="family name" value="Tiancimycin-TnmK-Tripeptidase-HIP"/>
</dbReference>
<keyword evidence="2 4" id="KW-0732">Signal</keyword>
<dbReference type="PANTHER" id="PTHR43248">
    <property type="entry name" value="2-SUCCINYL-6-HYDROXY-2,4-CYCLOHEXADIENE-1-CARBOXYLATE SYNTHASE"/>
    <property type="match status" value="1"/>
</dbReference>
<keyword evidence="3 6" id="KW-0378">Hydrolase</keyword>
<dbReference type="GO" id="GO:0016787">
    <property type="term" value="F:hydrolase activity"/>
    <property type="evidence" value="ECO:0007669"/>
    <property type="project" value="UniProtKB-KW"/>
</dbReference>
<gene>
    <name evidence="6" type="ORF">Pflav_016210</name>
</gene>
<organism evidence="6 7">
    <name type="scientific">Phytohabitans flavus</name>
    <dbReference type="NCBI Taxonomy" id="1076124"/>
    <lineage>
        <taxon>Bacteria</taxon>
        <taxon>Bacillati</taxon>
        <taxon>Actinomycetota</taxon>
        <taxon>Actinomycetes</taxon>
        <taxon>Micromonosporales</taxon>
        <taxon>Micromonosporaceae</taxon>
    </lineage>
</organism>
<dbReference type="KEGG" id="pfla:Pflav_016210"/>
<evidence type="ECO:0000313" key="7">
    <source>
        <dbReference type="Proteomes" id="UP000502508"/>
    </source>
</evidence>
<reference evidence="6 7" key="1">
    <citation type="submission" date="2020-03" db="EMBL/GenBank/DDBJ databases">
        <title>Whole genome shotgun sequence of Phytohabitans flavus NBRC 107702.</title>
        <authorList>
            <person name="Komaki H."/>
            <person name="Tamura T."/>
        </authorList>
    </citation>
    <scope>NUCLEOTIDE SEQUENCE [LARGE SCALE GENOMIC DNA]</scope>
    <source>
        <strain evidence="6 7">NBRC 107702</strain>
    </source>
</reference>
<evidence type="ECO:0000256" key="2">
    <source>
        <dbReference type="ARBA" id="ARBA00022729"/>
    </source>
</evidence>
<feature type="domain" description="Peptidase S33 tripeptidyl aminopeptidase-like C-terminal" evidence="5">
    <location>
        <begin position="392"/>
        <end position="494"/>
    </location>
</feature>
<dbReference type="Proteomes" id="UP000502508">
    <property type="component" value="Chromosome"/>
</dbReference>
<dbReference type="Gene3D" id="3.40.50.1820">
    <property type="entry name" value="alpha/beta hydrolase"/>
    <property type="match status" value="1"/>
</dbReference>
<evidence type="ECO:0000256" key="4">
    <source>
        <dbReference type="SAM" id="SignalP"/>
    </source>
</evidence>
<dbReference type="InterPro" id="IPR029058">
    <property type="entry name" value="AB_hydrolase_fold"/>
</dbReference>
<proteinExistence type="inferred from homology"/>
<comment type="similarity">
    <text evidence="1">Belongs to the peptidase S33 family.</text>
</comment>
<evidence type="ECO:0000259" key="5">
    <source>
        <dbReference type="Pfam" id="PF08386"/>
    </source>
</evidence>
<name>A0A6F8XN84_9ACTN</name>
<dbReference type="EMBL" id="AP022870">
    <property type="protein sequence ID" value="BCB75211.1"/>
    <property type="molecule type" value="Genomic_DNA"/>
</dbReference>
<sequence length="499" mass="53588">MVSTGAMLTMSQLRAALSVTLAVTVAAGTIASVPGVSEAATPSTLQWEPCPADSGSSTLECTTVEVPLDYRDPEGRRIDIAISRLASKKPSQRRGVLLTNPGGPGGSGLDYPSLLVNPVFPQPLPQSVQDQYDVIGFDPRGVGQSAPVTCDYTPGQLARLNLPYPRSSADVLKDAEIAKTIARQCSSSETAGMLPYITTANTARDMDRIRQALGEPKISYLGSSYGTYLGAVYTTMFPERSDRFVLDSNLGPGGYDHTAFQRLAPGMEQRFPDFAKFAAANPQYGLGTTPEQVRATFFELAARLEKTPVQGMDGSLFRGTTFDLLYSDVGFTTLASIWQALDTGQPLPPMPPTSGLDNSFSSRLHVLCGDSSWPRTVRGYQRDVAVYRVKYPLIGAAAANIGPCAFWPSPVERPVRIGDRGPSNVLMVQNLRDPGTPLVGARELRKAFGDRARLVTADQGGHGAYVLFARNRCANDTVTTFLTTGQRPAHDRVCAAEPN</sequence>
<feature type="signal peptide" evidence="4">
    <location>
        <begin position="1"/>
        <end position="39"/>
    </location>
</feature>
<dbReference type="PANTHER" id="PTHR43248:SF29">
    <property type="entry name" value="TRIPEPTIDYL AMINOPEPTIDASE"/>
    <property type="match status" value="1"/>
</dbReference>
<dbReference type="InterPro" id="IPR013595">
    <property type="entry name" value="Pept_S33_TAP-like_C"/>
</dbReference>
<accession>A0A6F8XN84</accession>
<dbReference type="Pfam" id="PF08386">
    <property type="entry name" value="Abhydrolase_4"/>
    <property type="match status" value="1"/>
</dbReference>